<reference evidence="1 2" key="1">
    <citation type="submission" date="2019-03" db="EMBL/GenBank/DDBJ databases">
        <title>Nematode-trapping fungi genome.</title>
        <authorList>
            <person name="Vidal-Diez De Ulzurrun G."/>
        </authorList>
    </citation>
    <scope>NUCLEOTIDE SEQUENCE [LARGE SCALE GENOMIC DNA]</scope>
    <source>
        <strain evidence="1 2">TWF154</strain>
    </source>
</reference>
<sequence length="80" mass="9583">MFLTHQNPNIPCWPSNSILKNTYACRVSRSARDREKSQSSYVKVRGVKILMLTNMSSTHLKLWYVINSWLEYRQYPLEFR</sequence>
<dbReference type="Proteomes" id="UP000297595">
    <property type="component" value="Unassembled WGS sequence"/>
</dbReference>
<name>A0A8H2HTD1_ORBOL</name>
<proteinExistence type="predicted"/>
<accession>A0A8H2HTD1</accession>
<protein>
    <submittedName>
        <fullName evidence="1">Uncharacterized protein</fullName>
    </submittedName>
</protein>
<evidence type="ECO:0000313" key="1">
    <source>
        <dbReference type="EMBL" id="TGJ71596.1"/>
    </source>
</evidence>
<gene>
    <name evidence="1" type="ORF">EYR41_003553</name>
</gene>
<dbReference type="EMBL" id="SOZJ01000002">
    <property type="protein sequence ID" value="TGJ71596.1"/>
    <property type="molecule type" value="Genomic_DNA"/>
</dbReference>
<evidence type="ECO:0000313" key="2">
    <source>
        <dbReference type="Proteomes" id="UP000297595"/>
    </source>
</evidence>
<dbReference type="AlphaFoldDB" id="A0A8H2HTD1"/>
<organism evidence="1 2">
    <name type="scientific">Orbilia oligospora</name>
    <name type="common">Nematode-trapping fungus</name>
    <name type="synonym">Arthrobotrys oligospora</name>
    <dbReference type="NCBI Taxonomy" id="2813651"/>
    <lineage>
        <taxon>Eukaryota</taxon>
        <taxon>Fungi</taxon>
        <taxon>Dikarya</taxon>
        <taxon>Ascomycota</taxon>
        <taxon>Pezizomycotina</taxon>
        <taxon>Orbiliomycetes</taxon>
        <taxon>Orbiliales</taxon>
        <taxon>Orbiliaceae</taxon>
        <taxon>Orbilia</taxon>
    </lineage>
</organism>
<comment type="caution">
    <text evidence="1">The sequence shown here is derived from an EMBL/GenBank/DDBJ whole genome shotgun (WGS) entry which is preliminary data.</text>
</comment>